<protein>
    <recommendedName>
        <fullName evidence="3">ASCH domain-containing protein</fullName>
    </recommendedName>
</protein>
<accession>A0A2Z2MKX0</accession>
<dbReference type="KEGG" id="tsl:A3L11_01945"/>
<dbReference type="GeneID" id="33316961"/>
<keyword evidence="2" id="KW-1185">Reference proteome</keyword>
<sequence>MKTEEKIVGVTFPVPKWFLDRILEEGKTVFVKPSTLRVQPGMKVVFYASREGQAWLGEAEVEAVKQFTNVEEIIRKYGDELFLTPEELRQYEKEREKWNSRGKRPRPWMVLRLKNIRKYPKSVKPPRFIAVSGRYVREKEYREILRKAGV</sequence>
<dbReference type="InterPro" id="IPR007176">
    <property type="entry name" value="DUF365"/>
</dbReference>
<dbReference type="PIRSF" id="PIRSF006031">
    <property type="entry name" value="UCP006031"/>
    <property type="match status" value="1"/>
</dbReference>
<evidence type="ECO:0000313" key="1">
    <source>
        <dbReference type="EMBL" id="ASJ08051.1"/>
    </source>
</evidence>
<name>A0A2Z2MKX0_9EURY</name>
<organism evidence="1 2">
    <name type="scientific">Thermococcus siculi</name>
    <dbReference type="NCBI Taxonomy" id="72803"/>
    <lineage>
        <taxon>Archaea</taxon>
        <taxon>Methanobacteriati</taxon>
        <taxon>Methanobacteriota</taxon>
        <taxon>Thermococci</taxon>
        <taxon>Thermococcales</taxon>
        <taxon>Thermococcaceae</taxon>
        <taxon>Thermococcus</taxon>
    </lineage>
</organism>
<dbReference type="EMBL" id="CP015103">
    <property type="protein sequence ID" value="ASJ08051.1"/>
    <property type="molecule type" value="Genomic_DNA"/>
</dbReference>
<dbReference type="Pfam" id="PF04033">
    <property type="entry name" value="DUF365"/>
    <property type="match status" value="1"/>
</dbReference>
<dbReference type="Proteomes" id="UP000250125">
    <property type="component" value="Chromosome"/>
</dbReference>
<evidence type="ECO:0008006" key="3">
    <source>
        <dbReference type="Google" id="ProtNLM"/>
    </source>
</evidence>
<dbReference type="Gene3D" id="2.30.130.30">
    <property type="entry name" value="Hypothetical protein"/>
    <property type="match status" value="1"/>
</dbReference>
<dbReference type="RefSeq" id="WP_198300151.1">
    <property type="nucleotide sequence ID" value="NZ_CP015103.1"/>
</dbReference>
<evidence type="ECO:0000313" key="2">
    <source>
        <dbReference type="Proteomes" id="UP000250125"/>
    </source>
</evidence>
<proteinExistence type="predicted"/>
<gene>
    <name evidence="1" type="ORF">A3L11_01945</name>
</gene>
<reference evidence="1 2" key="1">
    <citation type="submission" date="2016-04" db="EMBL/GenBank/DDBJ databases">
        <title>Complete genome sequence of Thermococcus siculi type strain RG-20.</title>
        <authorList>
            <person name="Oger P.M."/>
        </authorList>
    </citation>
    <scope>NUCLEOTIDE SEQUENCE [LARGE SCALE GENOMIC DNA]</scope>
    <source>
        <strain evidence="1 2">RG-20</strain>
    </source>
</reference>
<dbReference type="OrthoDB" id="68955at2157"/>
<dbReference type="AlphaFoldDB" id="A0A2Z2MKX0"/>